<accession>A0A5B9W7Q0</accession>
<evidence type="ECO:0000313" key="2">
    <source>
        <dbReference type="EMBL" id="QEH36115.1"/>
    </source>
</evidence>
<feature type="region of interest" description="Disordered" evidence="1">
    <location>
        <begin position="1"/>
        <end position="26"/>
    </location>
</feature>
<dbReference type="EMBL" id="CP042997">
    <property type="protein sequence ID" value="QEH36115.1"/>
    <property type="molecule type" value="Genomic_DNA"/>
</dbReference>
<dbReference type="KEGG" id="agv:OJF2_46750"/>
<sequence>MSRMTNTAGTAQNLGNHPGHPARTDHTEGVVARTIEEQTAKLPSDIFLWAAGASILGSLTLKATGRAHDALFVGQWAPTFLLLGIYNKIVKVAGSDAFSAGYQGGPR</sequence>
<reference evidence="2 3" key="1">
    <citation type="submission" date="2019-08" db="EMBL/GenBank/DDBJ databases">
        <title>Deep-cultivation of Planctomycetes and their phenomic and genomic characterization uncovers novel biology.</title>
        <authorList>
            <person name="Wiegand S."/>
            <person name="Jogler M."/>
            <person name="Boedeker C."/>
            <person name="Pinto D."/>
            <person name="Vollmers J."/>
            <person name="Rivas-Marin E."/>
            <person name="Kohn T."/>
            <person name="Peeters S.H."/>
            <person name="Heuer A."/>
            <person name="Rast P."/>
            <person name="Oberbeckmann S."/>
            <person name="Bunk B."/>
            <person name="Jeske O."/>
            <person name="Meyerdierks A."/>
            <person name="Storesund J.E."/>
            <person name="Kallscheuer N."/>
            <person name="Luecker S."/>
            <person name="Lage O.M."/>
            <person name="Pohl T."/>
            <person name="Merkel B.J."/>
            <person name="Hornburger P."/>
            <person name="Mueller R.-W."/>
            <person name="Bruemmer F."/>
            <person name="Labrenz M."/>
            <person name="Spormann A.M."/>
            <person name="Op den Camp H."/>
            <person name="Overmann J."/>
            <person name="Amann R."/>
            <person name="Jetten M.S.M."/>
            <person name="Mascher T."/>
            <person name="Medema M.H."/>
            <person name="Devos D.P."/>
            <person name="Kaster A.-K."/>
            <person name="Ovreas L."/>
            <person name="Rohde M."/>
            <person name="Galperin M.Y."/>
            <person name="Jogler C."/>
        </authorList>
    </citation>
    <scope>NUCLEOTIDE SEQUENCE [LARGE SCALE GENOMIC DNA]</scope>
    <source>
        <strain evidence="2 3">OJF2</strain>
    </source>
</reference>
<dbReference type="Proteomes" id="UP000324233">
    <property type="component" value="Chromosome"/>
</dbReference>
<protein>
    <submittedName>
        <fullName evidence="2">Uncharacterized protein</fullName>
    </submittedName>
</protein>
<evidence type="ECO:0000256" key="1">
    <source>
        <dbReference type="SAM" id="MobiDB-lite"/>
    </source>
</evidence>
<keyword evidence="3" id="KW-1185">Reference proteome</keyword>
<gene>
    <name evidence="2" type="ORF">OJF2_46750</name>
</gene>
<evidence type="ECO:0000313" key="3">
    <source>
        <dbReference type="Proteomes" id="UP000324233"/>
    </source>
</evidence>
<feature type="compositionally biased region" description="Polar residues" evidence="1">
    <location>
        <begin position="1"/>
        <end position="15"/>
    </location>
</feature>
<proteinExistence type="predicted"/>
<organism evidence="2 3">
    <name type="scientific">Aquisphaera giovannonii</name>
    <dbReference type="NCBI Taxonomy" id="406548"/>
    <lineage>
        <taxon>Bacteria</taxon>
        <taxon>Pseudomonadati</taxon>
        <taxon>Planctomycetota</taxon>
        <taxon>Planctomycetia</taxon>
        <taxon>Isosphaerales</taxon>
        <taxon>Isosphaeraceae</taxon>
        <taxon>Aquisphaera</taxon>
    </lineage>
</organism>
<dbReference type="AlphaFoldDB" id="A0A5B9W7Q0"/>
<name>A0A5B9W7Q0_9BACT</name>